<evidence type="ECO:0000256" key="1">
    <source>
        <dbReference type="ARBA" id="ARBA00006914"/>
    </source>
</evidence>
<reference evidence="6 7" key="1">
    <citation type="journal article" date="2013" name="Gut Pathog.">
        <title>Draft genome of Ochrobactrum intermedium strain M86 isolated from non-ulcer dyspeptic individual from India.</title>
        <authorList>
            <person name="Kulkarni G."/>
            <person name="Dhotre D."/>
            <person name="Dharne M."/>
            <person name="Shetty S."/>
            <person name="Chowdhury S."/>
            <person name="Misra V."/>
            <person name="Misra S."/>
            <person name="Patole M."/>
            <person name="Shouche Y."/>
        </authorList>
    </citation>
    <scope>NUCLEOTIDE SEQUENCE [LARGE SCALE GENOMIC DNA]</scope>
    <source>
        <strain evidence="6 7">M86</strain>
    </source>
</reference>
<dbReference type="InterPro" id="IPR050221">
    <property type="entry name" value="26S_Proteasome_ATPase"/>
</dbReference>
<dbReference type="Gene3D" id="3.40.50.300">
    <property type="entry name" value="P-loop containing nucleotide triphosphate hydrolases"/>
    <property type="match status" value="1"/>
</dbReference>
<dbReference type="SMART" id="SM00382">
    <property type="entry name" value="AAA"/>
    <property type="match status" value="1"/>
</dbReference>
<evidence type="ECO:0000256" key="4">
    <source>
        <dbReference type="RuleBase" id="RU003651"/>
    </source>
</evidence>
<dbReference type="Pfam" id="PF00004">
    <property type="entry name" value="AAA"/>
    <property type="match status" value="1"/>
</dbReference>
<keyword evidence="2 4" id="KW-0547">Nucleotide-binding</keyword>
<dbReference type="AlphaFoldDB" id="M5JTE1"/>
<sequence length="523" mass="57349">MNAMTNIAAAPTTEKVDWTRIDTQVKHEGKEIKLPAEPGKMDYDEAINTIARVRDEENQEFDVREVVKGAPWDTLVAVYRAMQEIYGVVISESVKTFFGEIKPDFVTVHTGPNSEDRIQVPMGAMGLPGVSKHVHISMFAGGTVIQGTVRKRDRARLVEIANKAREIIRSSSVYKGKAIRLNVDSDGDLELDAQPEFLDLSRVNETDMIHTRETEALIRTNILAPLKHTQACRQNRIPLKRGILLEGKYGTGKSLTSRVTAKVANDNGWTFIMLNRSQGLKAAIEFARTYQPCVIFAEDIDRAADRDDEDVNDLVNLLDGLISKEMEMMVVLTTNHIEKIDRALLRPGRFDAVISIDAPDAETAERIIRAYAGTLLDASADLAAVGEATAGMIPASIREVVERAKLSMLTEGRKSLTSEDLHISAIGMKRHVALLEPKKDEKSHADMFTEGLIGLLGDGIMADVNAASPEDVLNARNTVLKRLNNQNEKLAEIGIVSTGGAAAALKSAENTEKLLQKAAGSDF</sequence>
<protein>
    <submittedName>
        <fullName evidence="6">ATPase central domain-containing protein</fullName>
    </submittedName>
</protein>
<dbReference type="PROSITE" id="PS00674">
    <property type="entry name" value="AAA"/>
    <property type="match status" value="1"/>
</dbReference>
<evidence type="ECO:0000256" key="2">
    <source>
        <dbReference type="ARBA" id="ARBA00022741"/>
    </source>
</evidence>
<comment type="similarity">
    <text evidence="1 4">Belongs to the AAA ATPase family.</text>
</comment>
<dbReference type="Gene3D" id="1.10.8.60">
    <property type="match status" value="1"/>
</dbReference>
<dbReference type="InterPro" id="IPR027417">
    <property type="entry name" value="P-loop_NTPase"/>
</dbReference>
<dbReference type="GO" id="GO:0005524">
    <property type="term" value="F:ATP binding"/>
    <property type="evidence" value="ECO:0007669"/>
    <property type="project" value="UniProtKB-KW"/>
</dbReference>
<dbReference type="SUPFAM" id="SSF52540">
    <property type="entry name" value="P-loop containing nucleoside triphosphate hydrolases"/>
    <property type="match status" value="1"/>
</dbReference>
<dbReference type="GO" id="GO:0016887">
    <property type="term" value="F:ATP hydrolysis activity"/>
    <property type="evidence" value="ECO:0007669"/>
    <property type="project" value="InterPro"/>
</dbReference>
<evidence type="ECO:0000256" key="3">
    <source>
        <dbReference type="ARBA" id="ARBA00022840"/>
    </source>
</evidence>
<name>M5JTE1_9HYPH</name>
<dbReference type="EMBL" id="AOGE01000066">
    <property type="protein sequence ID" value="ELT47059.1"/>
    <property type="molecule type" value="Genomic_DNA"/>
</dbReference>
<comment type="caution">
    <text evidence="6">The sequence shown here is derived from an EMBL/GenBank/DDBJ whole genome shotgun (WGS) entry which is preliminary data.</text>
</comment>
<dbReference type="InterPro" id="IPR003959">
    <property type="entry name" value="ATPase_AAA_core"/>
</dbReference>
<dbReference type="Proteomes" id="UP000011971">
    <property type="component" value="Unassembled WGS sequence"/>
</dbReference>
<evidence type="ECO:0000313" key="6">
    <source>
        <dbReference type="EMBL" id="ELT47059.1"/>
    </source>
</evidence>
<organism evidence="6 7">
    <name type="scientific">Brucella intermedia M86</name>
    <dbReference type="NCBI Taxonomy" id="1234597"/>
    <lineage>
        <taxon>Bacteria</taxon>
        <taxon>Pseudomonadati</taxon>
        <taxon>Pseudomonadota</taxon>
        <taxon>Alphaproteobacteria</taxon>
        <taxon>Hyphomicrobiales</taxon>
        <taxon>Brucellaceae</taxon>
        <taxon>Brucella/Ochrobactrum group</taxon>
        <taxon>Brucella</taxon>
    </lineage>
</organism>
<evidence type="ECO:0000313" key="7">
    <source>
        <dbReference type="Proteomes" id="UP000011971"/>
    </source>
</evidence>
<dbReference type="InterPro" id="IPR003960">
    <property type="entry name" value="ATPase_AAA_CS"/>
</dbReference>
<proteinExistence type="inferred from homology"/>
<feature type="domain" description="AAA+ ATPase" evidence="5">
    <location>
        <begin position="239"/>
        <end position="360"/>
    </location>
</feature>
<keyword evidence="3 4" id="KW-0067">ATP-binding</keyword>
<dbReference type="RefSeq" id="WP_006472875.1">
    <property type="nucleotide sequence ID" value="NZ_AOGE01000066.1"/>
</dbReference>
<dbReference type="OrthoDB" id="9809379at2"/>
<evidence type="ECO:0000259" key="5">
    <source>
        <dbReference type="SMART" id="SM00382"/>
    </source>
</evidence>
<dbReference type="PANTHER" id="PTHR23073">
    <property type="entry name" value="26S PROTEASOME REGULATORY SUBUNIT"/>
    <property type="match status" value="1"/>
</dbReference>
<accession>M5JTE1</accession>
<dbReference type="PATRIC" id="fig|1234597.4.peg.4463"/>
<gene>
    <name evidence="6" type="ORF">D584_21631</name>
</gene>
<dbReference type="InterPro" id="IPR003593">
    <property type="entry name" value="AAA+_ATPase"/>
</dbReference>
<dbReference type="CDD" id="cd19481">
    <property type="entry name" value="RecA-like_protease"/>
    <property type="match status" value="1"/>
</dbReference>